<keyword evidence="10" id="KW-1185">Reference proteome</keyword>
<dbReference type="Proteomes" id="UP001168380">
    <property type="component" value="Unassembled WGS sequence"/>
</dbReference>
<accession>A0ABT8TBQ7</accession>
<gene>
    <name evidence="9" type="ORF">QWI16_04970</name>
</gene>
<evidence type="ECO:0000256" key="7">
    <source>
        <dbReference type="RuleBase" id="RU003879"/>
    </source>
</evidence>
<dbReference type="PANTHER" id="PTHR30558">
    <property type="entry name" value="EXBD MEMBRANE COMPONENT OF PMF-DRIVEN MACROMOLECULE IMPORT SYSTEM"/>
    <property type="match status" value="1"/>
</dbReference>
<keyword evidence="6 8" id="KW-0472">Membrane</keyword>
<dbReference type="InterPro" id="IPR003400">
    <property type="entry name" value="ExbD"/>
</dbReference>
<comment type="subcellular location">
    <subcellularLocation>
        <location evidence="1">Cell membrane</location>
        <topology evidence="1">Single-pass membrane protein</topology>
    </subcellularLocation>
    <subcellularLocation>
        <location evidence="7">Cell membrane</location>
        <topology evidence="7">Single-pass type II membrane protein</topology>
    </subcellularLocation>
</comment>
<dbReference type="Pfam" id="PF02472">
    <property type="entry name" value="ExbD"/>
    <property type="match status" value="1"/>
</dbReference>
<organism evidence="9 10">
    <name type="scientific">Gilvimarinus algae</name>
    <dbReference type="NCBI Taxonomy" id="3058037"/>
    <lineage>
        <taxon>Bacteria</taxon>
        <taxon>Pseudomonadati</taxon>
        <taxon>Pseudomonadota</taxon>
        <taxon>Gammaproteobacteria</taxon>
        <taxon>Cellvibrionales</taxon>
        <taxon>Cellvibrionaceae</taxon>
        <taxon>Gilvimarinus</taxon>
    </lineage>
</organism>
<keyword evidence="4 7" id="KW-0812">Transmembrane</keyword>
<protein>
    <submittedName>
        <fullName evidence="9">Biopolymer transporter ExbD</fullName>
    </submittedName>
</protein>
<keyword evidence="7" id="KW-0813">Transport</keyword>
<comment type="caution">
    <text evidence="9">The sequence shown here is derived from an EMBL/GenBank/DDBJ whole genome shotgun (WGS) entry which is preliminary data.</text>
</comment>
<evidence type="ECO:0000313" key="10">
    <source>
        <dbReference type="Proteomes" id="UP001168380"/>
    </source>
</evidence>
<evidence type="ECO:0000256" key="3">
    <source>
        <dbReference type="ARBA" id="ARBA00022475"/>
    </source>
</evidence>
<evidence type="ECO:0000256" key="2">
    <source>
        <dbReference type="ARBA" id="ARBA00005811"/>
    </source>
</evidence>
<dbReference type="Gene3D" id="3.30.420.270">
    <property type="match status" value="1"/>
</dbReference>
<dbReference type="RefSeq" id="WP_302711648.1">
    <property type="nucleotide sequence ID" value="NZ_JAULRT010000035.1"/>
</dbReference>
<evidence type="ECO:0000256" key="6">
    <source>
        <dbReference type="ARBA" id="ARBA00023136"/>
    </source>
</evidence>
<dbReference type="EMBL" id="JAULRT010000035">
    <property type="protein sequence ID" value="MDO3381515.1"/>
    <property type="molecule type" value="Genomic_DNA"/>
</dbReference>
<name>A0ABT8TBQ7_9GAMM</name>
<proteinExistence type="inferred from homology"/>
<evidence type="ECO:0000256" key="5">
    <source>
        <dbReference type="ARBA" id="ARBA00022989"/>
    </source>
</evidence>
<feature type="transmembrane region" description="Helical" evidence="8">
    <location>
        <begin position="21"/>
        <end position="41"/>
    </location>
</feature>
<evidence type="ECO:0000313" key="9">
    <source>
        <dbReference type="EMBL" id="MDO3381515.1"/>
    </source>
</evidence>
<evidence type="ECO:0000256" key="1">
    <source>
        <dbReference type="ARBA" id="ARBA00004162"/>
    </source>
</evidence>
<evidence type="ECO:0000256" key="4">
    <source>
        <dbReference type="ARBA" id="ARBA00022692"/>
    </source>
</evidence>
<reference evidence="9" key="1">
    <citation type="submission" date="2023-07" db="EMBL/GenBank/DDBJ databases">
        <title>Gilvimarinus algae sp. nov., isolated from the surface of Kelp.</title>
        <authorList>
            <person name="Sun Y.Y."/>
            <person name="Gong Y."/>
            <person name="Du Z.J."/>
        </authorList>
    </citation>
    <scope>NUCLEOTIDE SEQUENCE</scope>
    <source>
        <strain evidence="9">SDUM040014</strain>
    </source>
</reference>
<sequence length="173" mass="19040">MKQSLRAKRMAKHHRRNQNVPKLNLVSLMDIFTILVFFLLVNSSDVEVLTNDKSIKLPASIADTVPETTLVVMVNDQNILVGGRPVTDIASIGEDPEIAPLLEELQYRASRRNITAEQQANGLPITIMGDKAIPYTLLKQVMNTCAQAGYRDIALAVSQQADKRGDNATEAAQ</sequence>
<dbReference type="PANTHER" id="PTHR30558:SF3">
    <property type="entry name" value="BIOPOLYMER TRANSPORT PROTEIN EXBD-RELATED"/>
    <property type="match status" value="1"/>
</dbReference>
<comment type="similarity">
    <text evidence="2 7">Belongs to the ExbD/TolR family.</text>
</comment>
<evidence type="ECO:0000256" key="8">
    <source>
        <dbReference type="SAM" id="Phobius"/>
    </source>
</evidence>
<keyword evidence="3" id="KW-1003">Cell membrane</keyword>
<keyword evidence="7" id="KW-0653">Protein transport</keyword>
<keyword evidence="5 8" id="KW-1133">Transmembrane helix</keyword>